<evidence type="ECO:0000256" key="8">
    <source>
        <dbReference type="ARBA" id="ARBA00035585"/>
    </source>
</evidence>
<dbReference type="InterPro" id="IPR003691">
    <property type="entry name" value="FluC"/>
</dbReference>
<dbReference type="EMBL" id="JBHSAY010000005">
    <property type="protein sequence ID" value="MFC4130513.1"/>
    <property type="molecule type" value="Genomic_DNA"/>
</dbReference>
<evidence type="ECO:0000313" key="12">
    <source>
        <dbReference type="Proteomes" id="UP001595816"/>
    </source>
</evidence>
<comment type="activity regulation">
    <text evidence="10">Na(+) is not transported, but it plays an essential structural role and its presence is essential for fluoride channel function.</text>
</comment>
<comment type="subcellular location">
    <subcellularLocation>
        <location evidence="1 10">Cell membrane</location>
        <topology evidence="1 10">Multi-pass membrane protein</topology>
    </subcellularLocation>
</comment>
<keyword evidence="5 10" id="KW-0472">Membrane</keyword>
<evidence type="ECO:0000256" key="10">
    <source>
        <dbReference type="HAMAP-Rule" id="MF_00454"/>
    </source>
</evidence>
<keyword evidence="3 10" id="KW-0812">Transmembrane</keyword>
<evidence type="ECO:0000256" key="5">
    <source>
        <dbReference type="ARBA" id="ARBA00023136"/>
    </source>
</evidence>
<evidence type="ECO:0000256" key="3">
    <source>
        <dbReference type="ARBA" id="ARBA00022692"/>
    </source>
</evidence>
<evidence type="ECO:0000256" key="9">
    <source>
        <dbReference type="ARBA" id="ARBA00049940"/>
    </source>
</evidence>
<organism evidence="11 12">
    <name type="scientific">Hamadaea flava</name>
    <dbReference type="NCBI Taxonomy" id="1742688"/>
    <lineage>
        <taxon>Bacteria</taxon>
        <taxon>Bacillati</taxon>
        <taxon>Actinomycetota</taxon>
        <taxon>Actinomycetes</taxon>
        <taxon>Micromonosporales</taxon>
        <taxon>Micromonosporaceae</taxon>
        <taxon>Hamadaea</taxon>
    </lineage>
</organism>
<evidence type="ECO:0000256" key="1">
    <source>
        <dbReference type="ARBA" id="ARBA00004651"/>
    </source>
</evidence>
<dbReference type="Pfam" id="PF02537">
    <property type="entry name" value="CRCB"/>
    <property type="match status" value="1"/>
</dbReference>
<keyword evidence="12" id="KW-1185">Reference proteome</keyword>
<feature type="binding site" evidence="10">
    <location>
        <position position="69"/>
    </location>
    <ligand>
        <name>Na(+)</name>
        <dbReference type="ChEBI" id="CHEBI:29101"/>
        <note>structural</note>
    </ligand>
</feature>
<keyword evidence="2 10" id="KW-1003">Cell membrane</keyword>
<keyword evidence="6 10" id="KW-0407">Ion channel</keyword>
<comment type="caution">
    <text evidence="11">The sequence shown here is derived from an EMBL/GenBank/DDBJ whole genome shotgun (WGS) entry which is preliminary data.</text>
</comment>
<proteinExistence type="inferred from homology"/>
<evidence type="ECO:0000256" key="6">
    <source>
        <dbReference type="ARBA" id="ARBA00023303"/>
    </source>
</evidence>
<comment type="catalytic activity">
    <reaction evidence="8">
        <text>fluoride(in) = fluoride(out)</text>
        <dbReference type="Rhea" id="RHEA:76159"/>
        <dbReference type="ChEBI" id="CHEBI:17051"/>
    </reaction>
    <physiologicalReaction direction="left-to-right" evidence="8">
        <dbReference type="Rhea" id="RHEA:76160"/>
    </physiologicalReaction>
</comment>
<keyword evidence="10" id="KW-0406">Ion transport</keyword>
<keyword evidence="4 10" id="KW-1133">Transmembrane helix</keyword>
<keyword evidence="10" id="KW-0813">Transport</keyword>
<dbReference type="RefSeq" id="WP_253757752.1">
    <property type="nucleotide sequence ID" value="NZ_JAMZDZ010000001.1"/>
</dbReference>
<keyword evidence="10" id="KW-0479">Metal-binding</keyword>
<keyword evidence="10" id="KW-0915">Sodium</keyword>
<dbReference type="PANTHER" id="PTHR28259">
    <property type="entry name" value="FLUORIDE EXPORT PROTEIN 1-RELATED"/>
    <property type="match status" value="1"/>
</dbReference>
<feature type="transmembrane region" description="Helical" evidence="10">
    <location>
        <begin position="93"/>
        <end position="115"/>
    </location>
</feature>
<reference evidence="12" key="1">
    <citation type="journal article" date="2019" name="Int. J. Syst. Evol. Microbiol.">
        <title>The Global Catalogue of Microorganisms (GCM) 10K type strain sequencing project: providing services to taxonomists for standard genome sequencing and annotation.</title>
        <authorList>
            <consortium name="The Broad Institute Genomics Platform"/>
            <consortium name="The Broad Institute Genome Sequencing Center for Infectious Disease"/>
            <person name="Wu L."/>
            <person name="Ma J."/>
        </authorList>
    </citation>
    <scope>NUCLEOTIDE SEQUENCE [LARGE SCALE GENOMIC DNA]</scope>
    <source>
        <strain evidence="12">CGMCC 4.7289</strain>
    </source>
</reference>
<dbReference type="HAMAP" id="MF_00454">
    <property type="entry name" value="FluC"/>
    <property type="match status" value="1"/>
</dbReference>
<dbReference type="PANTHER" id="PTHR28259:SF1">
    <property type="entry name" value="FLUORIDE EXPORT PROTEIN 1-RELATED"/>
    <property type="match status" value="1"/>
</dbReference>
<feature type="transmembrane region" description="Helical" evidence="10">
    <location>
        <begin position="62"/>
        <end position="81"/>
    </location>
</feature>
<evidence type="ECO:0000256" key="4">
    <source>
        <dbReference type="ARBA" id="ARBA00022989"/>
    </source>
</evidence>
<dbReference type="Proteomes" id="UP001595816">
    <property type="component" value="Unassembled WGS sequence"/>
</dbReference>
<feature type="transmembrane region" description="Helical" evidence="10">
    <location>
        <begin position="35"/>
        <end position="55"/>
    </location>
</feature>
<evidence type="ECO:0000256" key="7">
    <source>
        <dbReference type="ARBA" id="ARBA00035120"/>
    </source>
</evidence>
<feature type="binding site" evidence="10">
    <location>
        <position position="72"/>
    </location>
    <ligand>
        <name>Na(+)</name>
        <dbReference type="ChEBI" id="CHEBI:29101"/>
        <note>structural</note>
    </ligand>
</feature>
<sequence>MIKTVGVIALGGMLGALARFGLGLAFPIAPHAFPWTTFAINVVGCLLLGFIAPLTAGLVRPFLGTGILGGFTTFSTYILEIHRLVRAEQLPTAVGYLGATVISALLAAYLGGVAADRVANGRLRA</sequence>
<evidence type="ECO:0000256" key="2">
    <source>
        <dbReference type="ARBA" id="ARBA00022475"/>
    </source>
</evidence>
<protein>
    <recommendedName>
        <fullName evidence="10">Fluoride-specific ion channel FluC</fullName>
    </recommendedName>
</protein>
<accession>A0ABV8LIQ6</accession>
<comment type="function">
    <text evidence="9 10">Fluoride-specific ion channel. Important for reducing fluoride concentration in the cell, thus reducing its toxicity.</text>
</comment>
<evidence type="ECO:0000313" key="11">
    <source>
        <dbReference type="EMBL" id="MFC4130513.1"/>
    </source>
</evidence>
<comment type="similarity">
    <text evidence="7 10">Belongs to the fluoride channel Fluc/FEX (TC 1.A.43) family.</text>
</comment>
<name>A0ABV8LIQ6_9ACTN</name>
<gene>
    <name evidence="10" type="primary">fluC</name>
    <name evidence="10" type="synonym">crcB</name>
    <name evidence="11" type="ORF">ACFOZ4_07845</name>
</gene>